<feature type="transmembrane region" description="Helical" evidence="10">
    <location>
        <begin position="196"/>
        <end position="213"/>
    </location>
</feature>
<accession>A0AAE3L338</accession>
<protein>
    <recommendedName>
        <fullName evidence="3">Protease PrsW</fullName>
    </recommendedName>
</protein>
<dbReference type="Proteomes" id="UP001205748">
    <property type="component" value="Unassembled WGS sequence"/>
</dbReference>
<evidence type="ECO:0000256" key="9">
    <source>
        <dbReference type="ARBA" id="ARBA00023136"/>
    </source>
</evidence>
<keyword evidence="12" id="KW-1185">Reference proteome</keyword>
<dbReference type="Pfam" id="PF13367">
    <property type="entry name" value="PrsW-protease"/>
    <property type="match status" value="1"/>
</dbReference>
<dbReference type="GO" id="GO:0006508">
    <property type="term" value="P:proteolysis"/>
    <property type="evidence" value="ECO:0007669"/>
    <property type="project" value="UniProtKB-KW"/>
</dbReference>
<evidence type="ECO:0000256" key="6">
    <source>
        <dbReference type="ARBA" id="ARBA00022692"/>
    </source>
</evidence>
<keyword evidence="7 11" id="KW-0378">Hydrolase</keyword>
<dbReference type="PIRSF" id="PIRSF016933">
    <property type="entry name" value="PrsW"/>
    <property type="match status" value="1"/>
</dbReference>
<dbReference type="InterPro" id="IPR023596">
    <property type="entry name" value="Peptidase_PrsW_arch/bac"/>
</dbReference>
<evidence type="ECO:0000313" key="11">
    <source>
        <dbReference type="EMBL" id="MCR1897588.1"/>
    </source>
</evidence>
<proteinExistence type="inferred from homology"/>
<reference evidence="11" key="1">
    <citation type="submission" date="2022-07" db="EMBL/GenBank/DDBJ databases">
        <title>Enhanced cultured diversity of the mouse gut microbiota enables custom-made synthetic communities.</title>
        <authorList>
            <person name="Afrizal A."/>
        </authorList>
    </citation>
    <scope>NUCLEOTIDE SEQUENCE</scope>
    <source>
        <strain evidence="11">DSM 28593</strain>
    </source>
</reference>
<feature type="transmembrane region" description="Helical" evidence="10">
    <location>
        <begin position="103"/>
        <end position="123"/>
    </location>
</feature>
<evidence type="ECO:0000256" key="3">
    <source>
        <dbReference type="ARBA" id="ARBA00018997"/>
    </source>
</evidence>
<evidence type="ECO:0000256" key="7">
    <source>
        <dbReference type="ARBA" id="ARBA00022801"/>
    </source>
</evidence>
<evidence type="ECO:0000256" key="2">
    <source>
        <dbReference type="ARBA" id="ARBA00009165"/>
    </source>
</evidence>
<comment type="similarity">
    <text evidence="2">Belongs to the protease PrsW family.</text>
</comment>
<feature type="transmembrane region" description="Helical" evidence="10">
    <location>
        <begin position="171"/>
        <end position="190"/>
    </location>
</feature>
<keyword evidence="5 11" id="KW-0645">Protease</keyword>
<feature type="transmembrane region" description="Helical" evidence="10">
    <location>
        <begin position="135"/>
        <end position="159"/>
    </location>
</feature>
<feature type="transmembrane region" description="Helical" evidence="10">
    <location>
        <begin position="6"/>
        <end position="22"/>
    </location>
</feature>
<dbReference type="GO" id="GO:0005886">
    <property type="term" value="C:plasma membrane"/>
    <property type="evidence" value="ECO:0007669"/>
    <property type="project" value="UniProtKB-SubCell"/>
</dbReference>
<evidence type="ECO:0000256" key="1">
    <source>
        <dbReference type="ARBA" id="ARBA00004651"/>
    </source>
</evidence>
<dbReference type="InterPro" id="IPR026898">
    <property type="entry name" value="PrsW"/>
</dbReference>
<dbReference type="RefSeq" id="WP_257528991.1">
    <property type="nucleotide sequence ID" value="NZ_JANKAS010000001.1"/>
</dbReference>
<dbReference type="PANTHER" id="PTHR36844:SF1">
    <property type="entry name" value="PROTEASE PRSW"/>
    <property type="match status" value="1"/>
</dbReference>
<dbReference type="AlphaFoldDB" id="A0AAE3L338"/>
<keyword evidence="8 10" id="KW-1133">Transmembrane helix</keyword>
<evidence type="ECO:0000256" key="5">
    <source>
        <dbReference type="ARBA" id="ARBA00022670"/>
    </source>
</evidence>
<name>A0AAE3L338_9FIRM</name>
<evidence type="ECO:0000313" key="12">
    <source>
        <dbReference type="Proteomes" id="UP001205748"/>
    </source>
</evidence>
<evidence type="ECO:0000256" key="8">
    <source>
        <dbReference type="ARBA" id="ARBA00022989"/>
    </source>
</evidence>
<feature type="transmembrane region" description="Helical" evidence="10">
    <location>
        <begin position="63"/>
        <end position="82"/>
    </location>
</feature>
<evidence type="ECO:0000256" key="10">
    <source>
        <dbReference type="SAM" id="Phobius"/>
    </source>
</evidence>
<keyword evidence="4" id="KW-1003">Cell membrane</keyword>
<feature type="transmembrane region" description="Helical" evidence="10">
    <location>
        <begin position="34"/>
        <end position="51"/>
    </location>
</feature>
<dbReference type="GO" id="GO:0008233">
    <property type="term" value="F:peptidase activity"/>
    <property type="evidence" value="ECO:0007669"/>
    <property type="project" value="UniProtKB-KW"/>
</dbReference>
<dbReference type="PANTHER" id="PTHR36844">
    <property type="entry name" value="PROTEASE PRSW"/>
    <property type="match status" value="1"/>
</dbReference>
<comment type="caution">
    <text evidence="11">The sequence shown here is derived from an EMBL/GenBank/DDBJ whole genome shotgun (WGS) entry which is preliminary data.</text>
</comment>
<comment type="subcellular location">
    <subcellularLocation>
        <location evidence="1">Cell membrane</location>
        <topology evidence="1">Multi-pass membrane protein</topology>
    </subcellularLocation>
</comment>
<keyword evidence="9 10" id="KW-0472">Membrane</keyword>
<keyword evidence="6 10" id="KW-0812">Transmembrane</keyword>
<evidence type="ECO:0000256" key="4">
    <source>
        <dbReference type="ARBA" id="ARBA00022475"/>
    </source>
</evidence>
<dbReference type="EMBL" id="JANKAS010000001">
    <property type="protein sequence ID" value="MCR1897588.1"/>
    <property type="molecule type" value="Genomic_DNA"/>
</dbReference>
<sequence>MELRLLIIAVAPIIAIGLGVYLRDRYDREPLSLLMKTFILGALSIIPTLFVEKFLISINRLPGIWGTLFLSFVVAGLTEEFFKRWVVLKSAFYSRAFNEKLDGIVYSVFAALGFAAVENVMYVMFRFPTDPIVGIYRGIFSVPAHTLFAVTMGYYLSLAKFSNNARVARRNLSMSLWMPVIFHGIFDFILLSKIPLLMLLFIPFVLYLWVINLRKLNKYTAESKRDYEEKEDRNQN</sequence>
<gene>
    <name evidence="11" type="ORF">NSA47_01105</name>
</gene>
<organism evidence="11 12">
    <name type="scientific">Irregularibacter muris</name>
    <dbReference type="NCBI Taxonomy" id="1796619"/>
    <lineage>
        <taxon>Bacteria</taxon>
        <taxon>Bacillati</taxon>
        <taxon>Bacillota</taxon>
        <taxon>Clostridia</taxon>
        <taxon>Eubacteriales</taxon>
        <taxon>Eubacteriaceae</taxon>
        <taxon>Irregularibacter</taxon>
    </lineage>
</organism>